<dbReference type="PIRSF" id="PIRSF029928">
    <property type="entry name" value="Late_competence_ComGC"/>
    <property type="match status" value="1"/>
</dbReference>
<dbReference type="SUPFAM" id="SSF54523">
    <property type="entry name" value="Pili subunits"/>
    <property type="match status" value="1"/>
</dbReference>
<reference evidence="11 12" key="1">
    <citation type="submission" date="2019-10" db="EMBL/GenBank/DDBJ databases">
        <title>Genome sequencing of Lactobacillus fructivorans.</title>
        <authorList>
            <person name="Kim K."/>
        </authorList>
    </citation>
    <scope>NUCLEOTIDE SEQUENCE [LARGE SCALE GENOMIC DNA]</scope>
    <source>
        <strain evidence="11 12">LF543</strain>
    </source>
</reference>
<gene>
    <name evidence="11" type="ORF">LF543_04525</name>
</gene>
<proteinExistence type="inferred from homology"/>
<evidence type="ECO:0000256" key="10">
    <source>
        <dbReference type="SAM" id="Phobius"/>
    </source>
</evidence>
<dbReference type="RefSeq" id="WP_010022031.1">
    <property type="nucleotide sequence ID" value="NZ_AZDS01000003.1"/>
</dbReference>
<dbReference type="EMBL" id="CP045562">
    <property type="protein sequence ID" value="QFX92849.1"/>
    <property type="molecule type" value="Genomic_DNA"/>
</dbReference>
<protein>
    <submittedName>
        <fullName evidence="11">Prepilin-type N-terminal cleavage/methylation domain-containing protein</fullName>
    </submittedName>
</protein>
<evidence type="ECO:0000256" key="6">
    <source>
        <dbReference type="ARBA" id="ARBA00022989"/>
    </source>
</evidence>
<feature type="transmembrane region" description="Helical" evidence="10">
    <location>
        <begin position="6"/>
        <end position="29"/>
    </location>
</feature>
<evidence type="ECO:0000256" key="7">
    <source>
        <dbReference type="ARBA" id="ARBA00023136"/>
    </source>
</evidence>
<evidence type="ECO:0000313" key="11">
    <source>
        <dbReference type="EMBL" id="QFX92849.1"/>
    </source>
</evidence>
<dbReference type="NCBIfam" id="TIGR02532">
    <property type="entry name" value="IV_pilin_GFxxxE"/>
    <property type="match status" value="1"/>
</dbReference>
<keyword evidence="4" id="KW-0488">Methylation</keyword>
<dbReference type="InterPro" id="IPR045584">
    <property type="entry name" value="Pilin-like"/>
</dbReference>
<evidence type="ECO:0000256" key="2">
    <source>
        <dbReference type="ARBA" id="ARBA00004241"/>
    </source>
</evidence>
<keyword evidence="7 10" id="KW-0472">Membrane</keyword>
<evidence type="ECO:0000313" key="12">
    <source>
        <dbReference type="Proteomes" id="UP000327194"/>
    </source>
</evidence>
<evidence type="ECO:0000256" key="4">
    <source>
        <dbReference type="ARBA" id="ARBA00022481"/>
    </source>
</evidence>
<evidence type="ECO:0000256" key="8">
    <source>
        <dbReference type="ARBA" id="ARBA00023287"/>
    </source>
</evidence>
<sequence length="98" mass="11030">MNRKGFTLIEMTIVLFIISLLVLIIIPNLSNQKDHAKKIHGSAMVSVIQTQIDAYQDENHDGDVTINKLVRSHYLTGKQANQAHAEKIVVVKNHAMQK</sequence>
<dbReference type="KEGG" id="lfv:LF543_04525"/>
<accession>A0AAE6TWI3</accession>
<evidence type="ECO:0000256" key="9">
    <source>
        <dbReference type="ARBA" id="ARBA00043982"/>
    </source>
</evidence>
<keyword evidence="6 10" id="KW-1133">Transmembrane helix</keyword>
<comment type="similarity">
    <text evidence="9">Belongs to the ComGC family.</text>
</comment>
<dbReference type="GO" id="GO:0009986">
    <property type="term" value="C:cell surface"/>
    <property type="evidence" value="ECO:0007669"/>
    <property type="project" value="UniProtKB-SubCell"/>
</dbReference>
<dbReference type="Pfam" id="PF07963">
    <property type="entry name" value="N_methyl"/>
    <property type="match status" value="1"/>
</dbReference>
<dbReference type="InterPro" id="IPR016940">
    <property type="entry name" value="ComGC"/>
</dbReference>
<dbReference type="Proteomes" id="UP000327194">
    <property type="component" value="Chromosome"/>
</dbReference>
<keyword evidence="5 10" id="KW-0812">Transmembrane</keyword>
<dbReference type="InterPro" id="IPR012902">
    <property type="entry name" value="N_methyl_site"/>
</dbReference>
<comment type="subcellular location">
    <subcellularLocation>
        <location evidence="1">Cell membrane</location>
        <topology evidence="1">Single-pass membrane protein</topology>
    </subcellularLocation>
    <subcellularLocation>
        <location evidence="2">Cell surface</location>
    </subcellularLocation>
</comment>
<evidence type="ECO:0000256" key="3">
    <source>
        <dbReference type="ARBA" id="ARBA00022475"/>
    </source>
</evidence>
<dbReference type="InterPro" id="IPR000983">
    <property type="entry name" value="Bac_GSPG_pilin"/>
</dbReference>
<dbReference type="NCBIfam" id="NF040999">
    <property type="entry name" value="pilin_ComGC"/>
    <property type="match status" value="1"/>
</dbReference>
<dbReference type="GO" id="GO:0005886">
    <property type="term" value="C:plasma membrane"/>
    <property type="evidence" value="ECO:0007669"/>
    <property type="project" value="UniProtKB-SubCell"/>
</dbReference>
<keyword evidence="3" id="KW-1003">Cell membrane</keyword>
<dbReference type="PRINTS" id="PR00813">
    <property type="entry name" value="BCTERIALGSPG"/>
</dbReference>
<dbReference type="GO" id="GO:0015627">
    <property type="term" value="C:type II protein secretion system complex"/>
    <property type="evidence" value="ECO:0007669"/>
    <property type="project" value="InterPro"/>
</dbReference>
<evidence type="ECO:0000256" key="5">
    <source>
        <dbReference type="ARBA" id="ARBA00022692"/>
    </source>
</evidence>
<evidence type="ECO:0000256" key="1">
    <source>
        <dbReference type="ARBA" id="ARBA00004162"/>
    </source>
</evidence>
<keyword evidence="8" id="KW-0178">Competence</keyword>
<dbReference type="GO" id="GO:0015628">
    <property type="term" value="P:protein secretion by the type II secretion system"/>
    <property type="evidence" value="ECO:0007669"/>
    <property type="project" value="InterPro"/>
</dbReference>
<dbReference type="PROSITE" id="PS00409">
    <property type="entry name" value="PROKAR_NTER_METHYL"/>
    <property type="match status" value="1"/>
</dbReference>
<dbReference type="Gene3D" id="3.30.700.10">
    <property type="entry name" value="Glycoprotein, Type 4 Pilin"/>
    <property type="match status" value="1"/>
</dbReference>
<dbReference type="GO" id="GO:0030420">
    <property type="term" value="P:establishment of competence for transformation"/>
    <property type="evidence" value="ECO:0007669"/>
    <property type="project" value="UniProtKB-KW"/>
</dbReference>
<organism evidence="11 12">
    <name type="scientific">Fructilactobacillus fructivorans</name>
    <dbReference type="NCBI Taxonomy" id="1614"/>
    <lineage>
        <taxon>Bacteria</taxon>
        <taxon>Bacillati</taxon>
        <taxon>Bacillota</taxon>
        <taxon>Bacilli</taxon>
        <taxon>Lactobacillales</taxon>
        <taxon>Lactobacillaceae</taxon>
        <taxon>Fructilactobacillus</taxon>
    </lineage>
</organism>
<dbReference type="AlphaFoldDB" id="A0AAE6TWI3"/>
<name>A0AAE6TWI3_9LACO</name>